<accession>A0A6A6THH7</accession>
<evidence type="ECO:0000313" key="3">
    <source>
        <dbReference type="Proteomes" id="UP000799324"/>
    </source>
</evidence>
<reference evidence="2" key="1">
    <citation type="journal article" date="2020" name="Stud. Mycol.">
        <title>101 Dothideomycetes genomes: a test case for predicting lifestyles and emergence of pathogens.</title>
        <authorList>
            <person name="Haridas S."/>
            <person name="Albert R."/>
            <person name="Binder M."/>
            <person name="Bloem J."/>
            <person name="Labutti K."/>
            <person name="Salamov A."/>
            <person name="Andreopoulos B."/>
            <person name="Baker S."/>
            <person name="Barry K."/>
            <person name="Bills G."/>
            <person name="Bluhm B."/>
            <person name="Cannon C."/>
            <person name="Castanera R."/>
            <person name="Culley D."/>
            <person name="Daum C."/>
            <person name="Ezra D."/>
            <person name="Gonzalez J."/>
            <person name="Henrissat B."/>
            <person name="Kuo A."/>
            <person name="Liang C."/>
            <person name="Lipzen A."/>
            <person name="Lutzoni F."/>
            <person name="Magnuson J."/>
            <person name="Mondo S."/>
            <person name="Nolan M."/>
            <person name="Ohm R."/>
            <person name="Pangilinan J."/>
            <person name="Park H.-J."/>
            <person name="Ramirez L."/>
            <person name="Alfaro M."/>
            <person name="Sun H."/>
            <person name="Tritt A."/>
            <person name="Yoshinaga Y."/>
            <person name="Zwiers L.-H."/>
            <person name="Turgeon B."/>
            <person name="Goodwin S."/>
            <person name="Spatafora J."/>
            <person name="Crous P."/>
            <person name="Grigoriev I."/>
        </authorList>
    </citation>
    <scope>NUCLEOTIDE SEQUENCE</scope>
    <source>
        <strain evidence="2">CBS 122681</strain>
    </source>
</reference>
<proteinExistence type="predicted"/>
<protein>
    <submittedName>
        <fullName evidence="2">Uncharacterized protein</fullName>
    </submittedName>
</protein>
<feature type="compositionally biased region" description="Basic and acidic residues" evidence="1">
    <location>
        <begin position="74"/>
        <end position="87"/>
    </location>
</feature>
<gene>
    <name evidence="2" type="ORF">K491DRAFT_713277</name>
</gene>
<sequence>MGRGAYDVSADRTGVFFTHEANKKVEARLKQLQDKEDKEKALKERKREQGRARTERARIKRQQDALLEKAAERKVEAKQELKVKQEESSDDMDVDGEYESDETITPEMYAKLGWNMNGQGQGNGSRGFGGHK</sequence>
<evidence type="ECO:0000313" key="2">
    <source>
        <dbReference type="EMBL" id="KAF2658801.1"/>
    </source>
</evidence>
<dbReference type="AlphaFoldDB" id="A0A6A6THH7"/>
<name>A0A6A6THH7_9PLEO</name>
<feature type="region of interest" description="Disordered" evidence="1">
    <location>
        <begin position="113"/>
        <end position="132"/>
    </location>
</feature>
<feature type="compositionally biased region" description="Gly residues" evidence="1">
    <location>
        <begin position="119"/>
        <end position="132"/>
    </location>
</feature>
<dbReference type="Proteomes" id="UP000799324">
    <property type="component" value="Unassembled WGS sequence"/>
</dbReference>
<organism evidence="2 3">
    <name type="scientific">Lophiostoma macrostomum CBS 122681</name>
    <dbReference type="NCBI Taxonomy" id="1314788"/>
    <lineage>
        <taxon>Eukaryota</taxon>
        <taxon>Fungi</taxon>
        <taxon>Dikarya</taxon>
        <taxon>Ascomycota</taxon>
        <taxon>Pezizomycotina</taxon>
        <taxon>Dothideomycetes</taxon>
        <taxon>Pleosporomycetidae</taxon>
        <taxon>Pleosporales</taxon>
        <taxon>Lophiostomataceae</taxon>
        <taxon>Lophiostoma</taxon>
    </lineage>
</organism>
<evidence type="ECO:0000256" key="1">
    <source>
        <dbReference type="SAM" id="MobiDB-lite"/>
    </source>
</evidence>
<feature type="region of interest" description="Disordered" evidence="1">
    <location>
        <begin position="30"/>
        <end position="60"/>
    </location>
</feature>
<keyword evidence="3" id="KW-1185">Reference proteome</keyword>
<dbReference type="EMBL" id="MU004312">
    <property type="protein sequence ID" value="KAF2658801.1"/>
    <property type="molecule type" value="Genomic_DNA"/>
</dbReference>
<feature type="compositionally biased region" description="Acidic residues" evidence="1">
    <location>
        <begin position="88"/>
        <end position="100"/>
    </location>
</feature>
<feature type="region of interest" description="Disordered" evidence="1">
    <location>
        <begin position="74"/>
        <end position="100"/>
    </location>
</feature>